<dbReference type="Proteomes" id="UP001147733">
    <property type="component" value="Unassembled WGS sequence"/>
</dbReference>
<dbReference type="OrthoDB" id="1744869at2759"/>
<proteinExistence type="inferred from homology"/>
<keyword evidence="11" id="KW-1185">Reference proteome</keyword>
<keyword evidence="3" id="KW-0813">Transport</keyword>
<evidence type="ECO:0000256" key="6">
    <source>
        <dbReference type="ARBA" id="ARBA00023065"/>
    </source>
</evidence>
<evidence type="ECO:0000256" key="3">
    <source>
        <dbReference type="ARBA" id="ARBA00022448"/>
    </source>
</evidence>
<feature type="domain" description="V-ATPase proteolipid subunit C-like" evidence="9">
    <location>
        <begin position="18"/>
        <end position="85"/>
    </location>
</feature>
<evidence type="ECO:0000259" key="9">
    <source>
        <dbReference type="Pfam" id="PF00137"/>
    </source>
</evidence>
<reference evidence="10" key="2">
    <citation type="journal article" date="2023" name="IMA Fungus">
        <title>Comparative genomic study of the Penicillium genus elucidates a diverse pangenome and 15 lateral gene transfer events.</title>
        <authorList>
            <person name="Petersen C."/>
            <person name="Sorensen T."/>
            <person name="Nielsen M.R."/>
            <person name="Sondergaard T.E."/>
            <person name="Sorensen J.L."/>
            <person name="Fitzpatrick D.A."/>
            <person name="Frisvad J.C."/>
            <person name="Nielsen K.L."/>
        </authorList>
    </citation>
    <scope>NUCLEOTIDE SEQUENCE</scope>
    <source>
        <strain evidence="10">IBT 23319</strain>
    </source>
</reference>
<dbReference type="InterPro" id="IPR011555">
    <property type="entry name" value="ATPase_proteolipid_su_C_euk"/>
</dbReference>
<dbReference type="PANTHER" id="PTHR10263">
    <property type="entry name" value="V-TYPE PROTON ATPASE PROTEOLIPID SUBUNIT"/>
    <property type="match status" value="1"/>
</dbReference>
<dbReference type="CDD" id="cd18176">
    <property type="entry name" value="ATP-synt_Vo_c_ATP6C_rpt2"/>
    <property type="match status" value="1"/>
</dbReference>
<reference evidence="10" key="1">
    <citation type="submission" date="2022-11" db="EMBL/GenBank/DDBJ databases">
        <authorList>
            <person name="Petersen C."/>
        </authorList>
    </citation>
    <scope>NUCLEOTIDE SEQUENCE</scope>
    <source>
        <strain evidence="10">IBT 23319</strain>
    </source>
</reference>
<dbReference type="GO" id="GO:0033179">
    <property type="term" value="C:proton-transporting V-type ATPase, V0 domain"/>
    <property type="evidence" value="ECO:0007669"/>
    <property type="project" value="InterPro"/>
</dbReference>
<keyword evidence="7 8" id="KW-0472">Membrane</keyword>
<feature type="domain" description="V-ATPase proteolipid subunit C-like" evidence="9">
    <location>
        <begin position="127"/>
        <end position="186"/>
    </location>
</feature>
<name>A0A9W9TTN9_PENCI</name>
<dbReference type="RefSeq" id="XP_056504031.1">
    <property type="nucleotide sequence ID" value="XM_056641537.1"/>
</dbReference>
<organism evidence="10 11">
    <name type="scientific">Penicillium citrinum</name>
    <dbReference type="NCBI Taxonomy" id="5077"/>
    <lineage>
        <taxon>Eukaryota</taxon>
        <taxon>Fungi</taxon>
        <taxon>Dikarya</taxon>
        <taxon>Ascomycota</taxon>
        <taxon>Pezizomycotina</taxon>
        <taxon>Eurotiomycetes</taxon>
        <taxon>Eurotiomycetidae</taxon>
        <taxon>Eurotiales</taxon>
        <taxon>Aspergillaceae</taxon>
        <taxon>Penicillium</taxon>
    </lineage>
</organism>
<dbReference type="NCBIfam" id="TIGR01100">
    <property type="entry name" value="V_ATP_synt_C"/>
    <property type="match status" value="1"/>
</dbReference>
<keyword evidence="5 8" id="KW-1133">Transmembrane helix</keyword>
<feature type="transmembrane region" description="Helical" evidence="8">
    <location>
        <begin position="61"/>
        <end position="85"/>
    </location>
</feature>
<evidence type="ECO:0000313" key="11">
    <source>
        <dbReference type="Proteomes" id="UP001147733"/>
    </source>
</evidence>
<comment type="subcellular location">
    <subcellularLocation>
        <location evidence="1">Membrane</location>
        <topology evidence="1">Multi-pass membrane protein</topology>
    </subcellularLocation>
</comment>
<dbReference type="EMBL" id="JAPQKT010000002">
    <property type="protein sequence ID" value="KAJ5241026.1"/>
    <property type="molecule type" value="Genomic_DNA"/>
</dbReference>
<dbReference type="InterPro" id="IPR035921">
    <property type="entry name" value="F/V-ATP_Csub_sf"/>
</dbReference>
<dbReference type="GeneID" id="81380704"/>
<gene>
    <name evidence="10" type="ORF">N7469_002617</name>
</gene>
<accession>A0A9W9TTN9</accession>
<feature type="transmembrane region" description="Helical" evidence="8">
    <location>
        <begin position="161"/>
        <end position="186"/>
    </location>
</feature>
<evidence type="ECO:0000256" key="4">
    <source>
        <dbReference type="ARBA" id="ARBA00022692"/>
    </source>
</evidence>
<feature type="transmembrane region" description="Helical" evidence="8">
    <location>
        <begin position="12"/>
        <end position="32"/>
    </location>
</feature>
<evidence type="ECO:0000313" key="10">
    <source>
        <dbReference type="EMBL" id="KAJ5241026.1"/>
    </source>
</evidence>
<dbReference type="Pfam" id="PF00137">
    <property type="entry name" value="ATP-synt_C"/>
    <property type="match status" value="2"/>
</dbReference>
<keyword evidence="4 8" id="KW-0812">Transmembrane</keyword>
<feature type="transmembrane region" description="Helical" evidence="8">
    <location>
        <begin position="124"/>
        <end position="149"/>
    </location>
</feature>
<keyword evidence="6" id="KW-0406">Ion transport</keyword>
<evidence type="ECO:0000256" key="1">
    <source>
        <dbReference type="ARBA" id="ARBA00004141"/>
    </source>
</evidence>
<dbReference type="Gene3D" id="1.20.120.610">
    <property type="entry name" value="lithium bound rotor ring of v- atpase"/>
    <property type="match status" value="1"/>
</dbReference>
<sequence>MADSEYAPKFAPFFSFAGIAAAMVFGSAGAAYGTAKSGIGISGVGTFRSDLIMKASISIELIGSLIPVVMSGIIAVYGLVVAVLISQALSPSSNLSLYTYDWKRNNILQSEMIYSEANGGYSSFMHLAAGLSVGLTGIAAGYTIGIVGDAGVRAYMQQSRVYVGMILILIFGEVLGLYGLIVGLILNSKS</sequence>
<dbReference type="SUPFAM" id="SSF81333">
    <property type="entry name" value="F1F0 ATP synthase subunit C"/>
    <property type="match status" value="1"/>
</dbReference>
<comment type="caution">
    <text evidence="10">The sequence shown here is derived from an EMBL/GenBank/DDBJ whole genome shotgun (WGS) entry which is preliminary data.</text>
</comment>
<comment type="similarity">
    <text evidence="2">Belongs to the V-ATPase proteolipid subunit family.</text>
</comment>
<dbReference type="CDD" id="cd18175">
    <property type="entry name" value="ATP-synt_Vo_c_ATP6C_rpt1"/>
    <property type="match status" value="1"/>
</dbReference>
<evidence type="ECO:0000256" key="7">
    <source>
        <dbReference type="ARBA" id="ARBA00023136"/>
    </source>
</evidence>
<dbReference type="AlphaFoldDB" id="A0A9W9TTN9"/>
<dbReference type="GO" id="GO:0046961">
    <property type="term" value="F:proton-transporting ATPase activity, rotational mechanism"/>
    <property type="evidence" value="ECO:0007669"/>
    <property type="project" value="InterPro"/>
</dbReference>
<evidence type="ECO:0000256" key="8">
    <source>
        <dbReference type="SAM" id="Phobius"/>
    </source>
</evidence>
<dbReference type="InterPro" id="IPR002379">
    <property type="entry name" value="ATPase_proteolipid_c-like_dom"/>
</dbReference>
<evidence type="ECO:0000256" key="5">
    <source>
        <dbReference type="ARBA" id="ARBA00022989"/>
    </source>
</evidence>
<evidence type="ECO:0000256" key="2">
    <source>
        <dbReference type="ARBA" id="ARBA00007296"/>
    </source>
</evidence>
<protein>
    <recommendedName>
        <fullName evidence="9">V-ATPase proteolipid subunit C-like domain-containing protein</fullName>
    </recommendedName>
</protein>